<evidence type="ECO:0000313" key="1">
    <source>
        <dbReference type="EMBL" id="MBA8930670.1"/>
    </source>
</evidence>
<organism evidence="1 2">
    <name type="scientific">Kutzneria viridogrisea</name>
    <dbReference type="NCBI Taxonomy" id="47990"/>
    <lineage>
        <taxon>Bacteria</taxon>
        <taxon>Bacillati</taxon>
        <taxon>Actinomycetota</taxon>
        <taxon>Actinomycetes</taxon>
        <taxon>Pseudonocardiales</taxon>
        <taxon>Pseudonocardiaceae</taxon>
        <taxon>Kutzneria</taxon>
    </lineage>
</organism>
<name>A0ABR6BUS8_9PSEU</name>
<dbReference type="Gene3D" id="1.10.600.10">
    <property type="entry name" value="Farnesyl Diphosphate Synthase"/>
    <property type="match status" value="1"/>
</dbReference>
<gene>
    <name evidence="1" type="ORF">BC739_007917</name>
</gene>
<reference evidence="1 2" key="1">
    <citation type="submission" date="2020-08" db="EMBL/GenBank/DDBJ databases">
        <title>Genomic Encyclopedia of Archaeal and Bacterial Type Strains, Phase II (KMG-II): from individual species to whole genera.</title>
        <authorList>
            <person name="Goeker M."/>
        </authorList>
    </citation>
    <scope>NUCLEOTIDE SEQUENCE [LARGE SCALE GENOMIC DNA]</scope>
    <source>
        <strain evidence="1 2">DSM 43850</strain>
    </source>
</reference>
<dbReference type="InterPro" id="IPR002060">
    <property type="entry name" value="Squ/phyt_synthse"/>
</dbReference>
<dbReference type="Pfam" id="PF00494">
    <property type="entry name" value="SQS_PSY"/>
    <property type="match status" value="1"/>
</dbReference>
<dbReference type="Proteomes" id="UP000517916">
    <property type="component" value="Unassembled WGS sequence"/>
</dbReference>
<dbReference type="EMBL" id="JACJID010000007">
    <property type="protein sequence ID" value="MBA8930670.1"/>
    <property type="molecule type" value="Genomic_DNA"/>
</dbReference>
<protein>
    <submittedName>
        <fullName evidence="1">Squalene synthase HpnC</fullName>
    </submittedName>
</protein>
<dbReference type="PANTHER" id="PTHR31480">
    <property type="entry name" value="BIFUNCTIONAL LYCOPENE CYCLASE/PHYTOENE SYNTHASE"/>
    <property type="match status" value="1"/>
</dbReference>
<keyword evidence="2" id="KW-1185">Reference proteome</keyword>
<comment type="caution">
    <text evidence="1">The sequence shown here is derived from an EMBL/GenBank/DDBJ whole genome shotgun (WGS) entry which is preliminary data.</text>
</comment>
<dbReference type="SUPFAM" id="SSF48576">
    <property type="entry name" value="Terpenoid synthases"/>
    <property type="match status" value="1"/>
</dbReference>
<dbReference type="InterPro" id="IPR008949">
    <property type="entry name" value="Isoprenoid_synthase_dom_sf"/>
</dbReference>
<sequence>MAADLDRLYRGEPPQTAACQHLTDTIVECALPKTPFEDLVAANLQDQRVHRYRTFAELLDYCRLSANPVGHLVLRVFGSYTTQRARWSDSICTALQVLEHCQDVREDLERDRVYLPAEDLARFGVTECELRAPSATRATRALLGFQVQRAVRMLEDGRPLVDQLRGAARIAVAGYVAGGLATAAALARRHFDVLNAEIAPSVAGTVGNCVHLLTGGTRR</sequence>
<accession>A0ABR6BUS8</accession>
<evidence type="ECO:0000313" key="2">
    <source>
        <dbReference type="Proteomes" id="UP000517916"/>
    </source>
</evidence>
<proteinExistence type="predicted"/>